<evidence type="ECO:0000313" key="2">
    <source>
        <dbReference type="EMBL" id="GFS46864.1"/>
    </source>
</evidence>
<proteinExistence type="predicted"/>
<reference evidence="2" key="1">
    <citation type="submission" date="2020-08" db="EMBL/GenBank/DDBJ databases">
        <title>Multicomponent nature underlies the extraordinary mechanical properties of spider dragline silk.</title>
        <authorList>
            <person name="Kono N."/>
            <person name="Nakamura H."/>
            <person name="Mori M."/>
            <person name="Yoshida Y."/>
            <person name="Ohtoshi R."/>
            <person name="Malay A.D."/>
            <person name="Moran D.A.P."/>
            <person name="Tomita M."/>
            <person name="Numata K."/>
            <person name="Arakawa K."/>
        </authorList>
    </citation>
    <scope>NUCLEOTIDE SEQUENCE</scope>
</reference>
<dbReference type="AlphaFoldDB" id="A0A8X6JNG0"/>
<organism evidence="2 3">
    <name type="scientific">Nephila pilipes</name>
    <name type="common">Giant wood spider</name>
    <name type="synonym">Nephila maculata</name>
    <dbReference type="NCBI Taxonomy" id="299642"/>
    <lineage>
        <taxon>Eukaryota</taxon>
        <taxon>Metazoa</taxon>
        <taxon>Ecdysozoa</taxon>
        <taxon>Arthropoda</taxon>
        <taxon>Chelicerata</taxon>
        <taxon>Arachnida</taxon>
        <taxon>Araneae</taxon>
        <taxon>Araneomorphae</taxon>
        <taxon>Entelegynae</taxon>
        <taxon>Araneoidea</taxon>
        <taxon>Nephilidae</taxon>
        <taxon>Nephila</taxon>
    </lineage>
</organism>
<dbReference type="Proteomes" id="UP000887013">
    <property type="component" value="Unassembled WGS sequence"/>
</dbReference>
<protein>
    <submittedName>
        <fullName evidence="2">Uncharacterized protein</fullName>
    </submittedName>
</protein>
<comment type="caution">
    <text evidence="2">The sequence shown here is derived from an EMBL/GenBank/DDBJ whole genome shotgun (WGS) entry which is preliminary data.</text>
</comment>
<keyword evidence="3" id="KW-1185">Reference proteome</keyword>
<evidence type="ECO:0000313" key="3">
    <source>
        <dbReference type="Proteomes" id="UP000887013"/>
    </source>
</evidence>
<name>A0A8X6JNG0_NEPPI</name>
<gene>
    <name evidence="2" type="ORF">NPIL_280851</name>
</gene>
<evidence type="ECO:0000256" key="1">
    <source>
        <dbReference type="SAM" id="MobiDB-lite"/>
    </source>
</evidence>
<dbReference type="EMBL" id="BMAW01044884">
    <property type="protein sequence ID" value="GFS46864.1"/>
    <property type="molecule type" value="Genomic_DNA"/>
</dbReference>
<accession>A0A8X6JNG0</accession>
<sequence length="142" mass="16253">MGFGIGDCTALRKQLAIALARSDGMAVDSTSLPNWVHHIRVLCISSSPFFQVRKKEKRRVSEVEEQKQANPRRVTASTRIPDSNWGFPNRVSLKRHSAHNRIRSRRTIDRHHRNETEGAPTAGAIRNISTYQYCYRVHSCKN</sequence>
<feature type="region of interest" description="Disordered" evidence="1">
    <location>
        <begin position="59"/>
        <end position="81"/>
    </location>
</feature>